<dbReference type="InterPro" id="IPR006311">
    <property type="entry name" value="TAT_signal"/>
</dbReference>
<name>W0EUM1_9BACT</name>
<evidence type="ECO:0000313" key="2">
    <source>
        <dbReference type="Proteomes" id="UP000003586"/>
    </source>
</evidence>
<dbReference type="eggNOG" id="ENOG5033Q1M">
    <property type="taxonomic scope" value="Bacteria"/>
</dbReference>
<dbReference type="InterPro" id="IPR017853">
    <property type="entry name" value="GH"/>
</dbReference>
<dbReference type="InterPro" id="IPR029062">
    <property type="entry name" value="Class_I_gatase-like"/>
</dbReference>
<organism evidence="1 2">
    <name type="scientific">Niabella soli DSM 19437</name>
    <dbReference type="NCBI Taxonomy" id="929713"/>
    <lineage>
        <taxon>Bacteria</taxon>
        <taxon>Pseudomonadati</taxon>
        <taxon>Bacteroidota</taxon>
        <taxon>Chitinophagia</taxon>
        <taxon>Chitinophagales</taxon>
        <taxon>Chitinophagaceae</taxon>
        <taxon>Niabella</taxon>
    </lineage>
</organism>
<dbReference type="EMBL" id="CP007035">
    <property type="protein sequence ID" value="AHF14482.1"/>
    <property type="molecule type" value="Genomic_DNA"/>
</dbReference>
<proteinExistence type="predicted"/>
<reference evidence="1 2" key="1">
    <citation type="submission" date="2013-12" db="EMBL/GenBank/DDBJ databases">
        <authorList>
            <consortium name="DOE Joint Genome Institute"/>
            <person name="Eisen J."/>
            <person name="Huntemann M."/>
            <person name="Han J."/>
            <person name="Chen A."/>
            <person name="Kyrpides N."/>
            <person name="Mavromatis K."/>
            <person name="Markowitz V."/>
            <person name="Palaniappan K."/>
            <person name="Ivanova N."/>
            <person name="Schaumberg A."/>
            <person name="Pati A."/>
            <person name="Liolios K."/>
            <person name="Nordberg H.P."/>
            <person name="Cantor M.N."/>
            <person name="Hua S.X."/>
            <person name="Woyke T."/>
        </authorList>
    </citation>
    <scope>NUCLEOTIDE SEQUENCE [LARGE SCALE GENOMIC DNA]</scope>
    <source>
        <strain evidence="2">DSM 19437</strain>
    </source>
</reference>
<protein>
    <submittedName>
        <fullName evidence="1">Uncharacterized protein</fullName>
    </submittedName>
</protein>
<dbReference type="RefSeq" id="WP_008583592.1">
    <property type="nucleotide sequence ID" value="NZ_CP007035.1"/>
</dbReference>
<keyword evidence="2" id="KW-1185">Reference proteome</keyword>
<dbReference type="STRING" id="929713.NIASO_03345"/>
<dbReference type="PROSITE" id="PS51318">
    <property type="entry name" value="TAT"/>
    <property type="match status" value="1"/>
</dbReference>
<gene>
    <name evidence="1" type="ORF">NIASO_03345</name>
</gene>
<dbReference type="SUPFAM" id="SSF51445">
    <property type="entry name" value="(Trans)glycosidases"/>
    <property type="match status" value="1"/>
</dbReference>
<dbReference type="Proteomes" id="UP000003586">
    <property type="component" value="Chromosome"/>
</dbReference>
<dbReference type="AlphaFoldDB" id="W0EUM1"/>
<dbReference type="Gene3D" id="3.40.50.880">
    <property type="match status" value="1"/>
</dbReference>
<dbReference type="OrthoDB" id="2484600at2"/>
<evidence type="ECO:0000313" key="1">
    <source>
        <dbReference type="EMBL" id="AHF14482.1"/>
    </source>
</evidence>
<sequence length="708" mass="81772">MNHKTYNRRHFLKLSGVGGVGLSAGKKLVHLPELYASRSNSSMAMQGPDIPFIPNRVASWWNALEDLQWNQKAIRDKVKRRAAGFAKAKIDTAVNYGFHIRFDFSNYFGQLHEYFRAVRDELHQYNIKFIEHYSCNHVERPRGTEEFNKLHRNQRHHILLFHDPVAARHAQYEGHFFQDICELDIFDGTRGYARQYQMEAFCHNNPGFLDMHAKYLERIIREVDFDGYEIDDMCDYVGLRSCGCKYCRERFRRDYGHEIPEVSNKAFWGDTTKPMLNWGNYENPVFRDWIKMKDDIIADHVAMVKRIIGNKPLLTCCSSTGPITLNAISLNLERIAGRLDFFMLENVGTNIKSVNWIEKDAEALQQKDIARQRGQAPAIALSYTIYKDGGYFGWSLARFWGVANWASTFHQRLQEDPPDAMELEDMIHDVNNWEVAHSNLDNYTAKDFYEVRLVYNYYCRINGWRQADGTEHWDKVKKWSAQLVENNVGYRFVRYQELADAAALLAERQPLILDSVACLSDHQYKAIEDYLKKGGIAWLALPFGTHDESGKLRSRPLSDQLLQNKYRHLHLFDSSAHTNTLEQFIAAGTFRPAIRQVAGDKGWALRVRFYKDQPVLHFLNTRLNAIPDASIKDISGLPIVRSIESTIKNNRLRFEIDRQKLPLRPLQLVSPELEATARPVPVTGQSSVQTLEADLSGIRIYAAAHTSA</sequence>
<accession>W0EUM1</accession>
<dbReference type="KEGG" id="nso:NIASO_03345"/>
<dbReference type="HOGENOM" id="CLU_386777_0_0_10"/>